<organism evidence="6 7">
    <name type="scientific">Teichococcus rhizosphaerae</name>
    <dbReference type="NCBI Taxonomy" id="1335062"/>
    <lineage>
        <taxon>Bacteria</taxon>
        <taxon>Pseudomonadati</taxon>
        <taxon>Pseudomonadota</taxon>
        <taxon>Alphaproteobacteria</taxon>
        <taxon>Acetobacterales</taxon>
        <taxon>Roseomonadaceae</taxon>
        <taxon>Roseomonas</taxon>
    </lineage>
</organism>
<protein>
    <submittedName>
        <fullName evidence="6">MFS transporter</fullName>
    </submittedName>
</protein>
<sequence length="410" mass="41870">MTRDDGTGAPDPRKDRVLLALMATTFCGSMAMMAFVALIGPIARVAGLAPWQAGMAVTASGVMWMLGARPWGLASDRHGRRAVLLVGALGFTLSYWALCLVIDATLRWQVPVTLAFIGLVAGRALVGGTYAAIPAAAGALIADRVPPERRAAAMAMLGTGSGAGLVVGPALAALLARHGLSLPLIFTAVLPPLALLVLWLLLPAHPAQPRPPRKALPLWDPRLRHPLITGFTAMFSVAIAQVTIGFYALDHLGLPPDAAAQAAGTALMLVGISLVLSQALATRLRIAPARMIGIGTLVAAAGFGSVALVTEAWMLGACYFVAAAGMGWVFPAFSAMTANAVGPQEQGGAAGAAGAAQGLGMVLGPVAGSLLYMLGHTLPYLLVALMLLAVSLSMWARPRPAPSAASQGPG</sequence>
<feature type="transmembrane region" description="Helical" evidence="4">
    <location>
        <begin position="112"/>
        <end position="142"/>
    </location>
</feature>
<dbReference type="EMBL" id="PDNU01000012">
    <property type="protein sequence ID" value="PHK95253.1"/>
    <property type="molecule type" value="Genomic_DNA"/>
</dbReference>
<feature type="transmembrane region" description="Helical" evidence="4">
    <location>
        <begin position="223"/>
        <end position="247"/>
    </location>
</feature>
<keyword evidence="1 4" id="KW-0812">Transmembrane</keyword>
<dbReference type="OrthoDB" id="9764259at2"/>
<dbReference type="PROSITE" id="PS50850">
    <property type="entry name" value="MFS"/>
    <property type="match status" value="1"/>
</dbReference>
<dbReference type="Gene3D" id="1.20.1250.20">
    <property type="entry name" value="MFS general substrate transporter like domains"/>
    <property type="match status" value="1"/>
</dbReference>
<name>A0A2C7AC66_9PROT</name>
<feature type="transmembrane region" description="Helical" evidence="4">
    <location>
        <begin position="17"/>
        <end position="39"/>
    </location>
</feature>
<feature type="transmembrane region" description="Helical" evidence="4">
    <location>
        <begin position="348"/>
        <end position="372"/>
    </location>
</feature>
<evidence type="ECO:0000256" key="2">
    <source>
        <dbReference type="ARBA" id="ARBA00022989"/>
    </source>
</evidence>
<accession>A0A2C7AC66</accession>
<gene>
    <name evidence="6" type="ORF">CR162_08755</name>
</gene>
<dbReference type="InterPro" id="IPR011701">
    <property type="entry name" value="MFS"/>
</dbReference>
<comment type="caution">
    <text evidence="6">The sequence shown here is derived from an EMBL/GenBank/DDBJ whole genome shotgun (WGS) entry which is preliminary data.</text>
</comment>
<feature type="transmembrane region" description="Helical" evidence="4">
    <location>
        <begin position="314"/>
        <end position="336"/>
    </location>
</feature>
<evidence type="ECO:0000256" key="3">
    <source>
        <dbReference type="ARBA" id="ARBA00023136"/>
    </source>
</evidence>
<dbReference type="GO" id="GO:0022857">
    <property type="term" value="F:transmembrane transporter activity"/>
    <property type="evidence" value="ECO:0007669"/>
    <property type="project" value="InterPro"/>
</dbReference>
<evidence type="ECO:0000313" key="7">
    <source>
        <dbReference type="Proteomes" id="UP000223527"/>
    </source>
</evidence>
<evidence type="ECO:0000313" key="6">
    <source>
        <dbReference type="EMBL" id="PHK95253.1"/>
    </source>
</evidence>
<feature type="transmembrane region" description="Helical" evidence="4">
    <location>
        <begin position="289"/>
        <end position="308"/>
    </location>
</feature>
<evidence type="ECO:0000256" key="1">
    <source>
        <dbReference type="ARBA" id="ARBA00022692"/>
    </source>
</evidence>
<reference evidence="6 7" key="1">
    <citation type="submission" date="2017-10" db="EMBL/GenBank/DDBJ databases">
        <authorList>
            <person name="Banno H."/>
            <person name="Chua N.-H."/>
        </authorList>
    </citation>
    <scope>NUCLEOTIDE SEQUENCE [LARGE SCALE GENOMIC DNA]</scope>
    <source>
        <strain evidence="6 7">YW11</strain>
    </source>
</reference>
<feature type="transmembrane region" description="Helical" evidence="4">
    <location>
        <begin position="182"/>
        <end position="202"/>
    </location>
</feature>
<dbReference type="Pfam" id="PF07690">
    <property type="entry name" value="MFS_1"/>
    <property type="match status" value="1"/>
</dbReference>
<dbReference type="PANTHER" id="PTHR23546:SF1">
    <property type="entry name" value="MEMBRANE PROTEIN"/>
    <property type="match status" value="1"/>
</dbReference>
<dbReference type="InterPro" id="IPR020846">
    <property type="entry name" value="MFS_dom"/>
</dbReference>
<proteinExistence type="predicted"/>
<dbReference type="Proteomes" id="UP000223527">
    <property type="component" value="Unassembled WGS sequence"/>
</dbReference>
<dbReference type="PANTHER" id="PTHR23546">
    <property type="entry name" value="TRANSPORT PROTEIN"/>
    <property type="match status" value="1"/>
</dbReference>
<dbReference type="InterPro" id="IPR036259">
    <property type="entry name" value="MFS_trans_sf"/>
</dbReference>
<feature type="transmembrane region" description="Helical" evidence="4">
    <location>
        <begin position="259"/>
        <end position="277"/>
    </location>
</feature>
<dbReference type="AlphaFoldDB" id="A0A2C7AC66"/>
<dbReference type="SUPFAM" id="SSF103473">
    <property type="entry name" value="MFS general substrate transporter"/>
    <property type="match status" value="1"/>
</dbReference>
<keyword evidence="2 4" id="KW-1133">Transmembrane helix</keyword>
<feature type="domain" description="Major facilitator superfamily (MFS) profile" evidence="5">
    <location>
        <begin position="17"/>
        <end position="401"/>
    </location>
</feature>
<keyword evidence="3 4" id="KW-0472">Membrane</keyword>
<evidence type="ECO:0000256" key="4">
    <source>
        <dbReference type="SAM" id="Phobius"/>
    </source>
</evidence>
<dbReference type="RefSeq" id="WP_099095167.1">
    <property type="nucleotide sequence ID" value="NZ_PDNU01000012.1"/>
</dbReference>
<keyword evidence="7" id="KW-1185">Reference proteome</keyword>
<feature type="transmembrane region" description="Helical" evidence="4">
    <location>
        <begin position="51"/>
        <end position="71"/>
    </location>
</feature>
<feature type="transmembrane region" description="Helical" evidence="4">
    <location>
        <begin position="378"/>
        <end position="396"/>
    </location>
</feature>
<feature type="transmembrane region" description="Helical" evidence="4">
    <location>
        <begin position="154"/>
        <end position="176"/>
    </location>
</feature>
<evidence type="ECO:0000259" key="5">
    <source>
        <dbReference type="PROSITE" id="PS50850"/>
    </source>
</evidence>
<feature type="transmembrane region" description="Helical" evidence="4">
    <location>
        <begin position="83"/>
        <end position="106"/>
    </location>
</feature>